<organism evidence="1 2">
    <name type="scientific">Amniculicola lignicola CBS 123094</name>
    <dbReference type="NCBI Taxonomy" id="1392246"/>
    <lineage>
        <taxon>Eukaryota</taxon>
        <taxon>Fungi</taxon>
        <taxon>Dikarya</taxon>
        <taxon>Ascomycota</taxon>
        <taxon>Pezizomycotina</taxon>
        <taxon>Dothideomycetes</taxon>
        <taxon>Pleosporomycetidae</taxon>
        <taxon>Pleosporales</taxon>
        <taxon>Amniculicolaceae</taxon>
        <taxon>Amniculicola</taxon>
    </lineage>
</organism>
<keyword evidence="2" id="KW-1185">Reference proteome</keyword>
<name>A0A6A5WF76_9PLEO</name>
<sequence>MEDRSHGDIACPDSIEAYSEPDEYVIEDSIQIFRKYLVSEWTRTKTPYGLDAALAKATTSGPDCTERIFLNAGFKAWLAYFLATPGEGHFEGRQAQVEAMAVFQNHSIKDRRLTAERVAKIIPHSTVQAAISKMLQEPKRRRLLPPTKD</sequence>
<protein>
    <submittedName>
        <fullName evidence="1">Uncharacterized protein</fullName>
    </submittedName>
</protein>
<dbReference type="OrthoDB" id="3499148at2759"/>
<reference evidence="1" key="1">
    <citation type="journal article" date="2020" name="Stud. Mycol.">
        <title>101 Dothideomycetes genomes: a test case for predicting lifestyles and emergence of pathogens.</title>
        <authorList>
            <person name="Haridas S."/>
            <person name="Albert R."/>
            <person name="Binder M."/>
            <person name="Bloem J."/>
            <person name="Labutti K."/>
            <person name="Salamov A."/>
            <person name="Andreopoulos B."/>
            <person name="Baker S."/>
            <person name="Barry K."/>
            <person name="Bills G."/>
            <person name="Bluhm B."/>
            <person name="Cannon C."/>
            <person name="Castanera R."/>
            <person name="Culley D."/>
            <person name="Daum C."/>
            <person name="Ezra D."/>
            <person name="Gonzalez J."/>
            <person name="Henrissat B."/>
            <person name="Kuo A."/>
            <person name="Liang C."/>
            <person name="Lipzen A."/>
            <person name="Lutzoni F."/>
            <person name="Magnuson J."/>
            <person name="Mondo S."/>
            <person name="Nolan M."/>
            <person name="Ohm R."/>
            <person name="Pangilinan J."/>
            <person name="Park H.-J."/>
            <person name="Ramirez L."/>
            <person name="Alfaro M."/>
            <person name="Sun H."/>
            <person name="Tritt A."/>
            <person name="Yoshinaga Y."/>
            <person name="Zwiers L.-H."/>
            <person name="Turgeon B."/>
            <person name="Goodwin S."/>
            <person name="Spatafora J."/>
            <person name="Crous P."/>
            <person name="Grigoriev I."/>
        </authorList>
    </citation>
    <scope>NUCLEOTIDE SEQUENCE</scope>
    <source>
        <strain evidence="1">CBS 123094</strain>
    </source>
</reference>
<evidence type="ECO:0000313" key="2">
    <source>
        <dbReference type="Proteomes" id="UP000799779"/>
    </source>
</evidence>
<dbReference type="EMBL" id="ML977594">
    <property type="protein sequence ID" value="KAF1999574.1"/>
    <property type="molecule type" value="Genomic_DNA"/>
</dbReference>
<evidence type="ECO:0000313" key="1">
    <source>
        <dbReference type="EMBL" id="KAF1999574.1"/>
    </source>
</evidence>
<gene>
    <name evidence="1" type="ORF">P154DRAFT_523132</name>
</gene>
<accession>A0A6A5WF76</accession>
<dbReference type="Proteomes" id="UP000799779">
    <property type="component" value="Unassembled WGS sequence"/>
</dbReference>
<dbReference type="AlphaFoldDB" id="A0A6A5WF76"/>
<proteinExistence type="predicted"/>